<dbReference type="OrthoDB" id="308088at2759"/>
<feature type="region of interest" description="Disordered" evidence="1">
    <location>
        <begin position="164"/>
        <end position="311"/>
    </location>
</feature>
<dbReference type="OMA" id="HEIDEFD"/>
<sequence length="768" mass="90186">MLNQKTIQMIPQNCNMLVKVLSFINNEEEEQSEQEMEKKQKVFEILRTSMQLQEVEDEENDYETDYIPVPCQEACLSQQSTQKSQQSQYLRSPLQTFTQHFQNQNKGFGGRLFTLTDETEYTVDDRKPTHTRGPSKIQEILQDLQANVADDIMKMANDIIKFTENSSNTNGSAQFIPSDQKQKRQLSEQKINQQPRDPKADNLKDGFKLFHKQNSQKQLQSSNYVTKQSQKANSENEPQKYQQQIPKANYQPNIQNYNSNNTNYNSNYNTNSSIQKNQQKSQRNSEEYGKNNTKQNSNTKSSKQIQNTRTSQQQINYNAQQNQNQQQYSSNKDEYSNQLQQFSNHRNSNNNSNRESVFSKKSKQHEIDEFDDNFHVDYDSFQNNANYNQISQNFYDIVQKQFNFSQNSDEEYQDQQSIENQTPNLNISKKLEKDNLSINNSGTINQQSDKKSYQEFCEPCQKTQESEKKQSNSVQKKKVKRRKRSRIPKNIKYFLDIIEEQSNDYYTPDKSLLESSECLDTIQSVPNFGESEHQNMDYRSDRKHFTISEGNKIQMKTPNTQHIREELLSSDSYDRPNSTLINQTLVNFEDIDQILNQVQGYKTFRQKNQEEEAILASWNRVCNEIIRKNLLPVTLNLERIQNQLEIQQQNQYCQKRYQLFNVLNRNYLNHTQKTEQNSFAENSGFIGSDQQQFDKIEAEIQVDDNDDTAVGLLNKQFSPNFSDICKRIQFSSAPEEPKILQGKGLNNKDLPNAQLYNKNYEQQLNYQF</sequence>
<organism evidence="2 3">
    <name type="scientific">Paramecium octaurelia</name>
    <dbReference type="NCBI Taxonomy" id="43137"/>
    <lineage>
        <taxon>Eukaryota</taxon>
        <taxon>Sar</taxon>
        <taxon>Alveolata</taxon>
        <taxon>Ciliophora</taxon>
        <taxon>Intramacronucleata</taxon>
        <taxon>Oligohymenophorea</taxon>
        <taxon>Peniculida</taxon>
        <taxon>Parameciidae</taxon>
        <taxon>Paramecium</taxon>
    </lineage>
</organism>
<feature type="region of interest" description="Disordered" evidence="1">
    <location>
        <begin position="343"/>
        <end position="364"/>
    </location>
</feature>
<feature type="compositionally biased region" description="Low complexity" evidence="1">
    <location>
        <begin position="343"/>
        <end position="356"/>
    </location>
</feature>
<feature type="compositionally biased region" description="Polar residues" evidence="1">
    <location>
        <begin position="414"/>
        <end position="426"/>
    </location>
</feature>
<name>A0A8S1TH92_PAROT</name>
<protein>
    <submittedName>
        <fullName evidence="2">Uncharacterized protein</fullName>
    </submittedName>
</protein>
<feature type="compositionally biased region" description="Low complexity" evidence="1">
    <location>
        <begin position="249"/>
        <end position="282"/>
    </location>
</feature>
<feature type="compositionally biased region" description="Low complexity" evidence="1">
    <location>
        <begin position="212"/>
        <end position="223"/>
    </location>
</feature>
<feature type="compositionally biased region" description="Polar residues" evidence="1">
    <location>
        <begin position="164"/>
        <end position="179"/>
    </location>
</feature>
<dbReference type="AlphaFoldDB" id="A0A8S1TH92"/>
<dbReference type="Proteomes" id="UP000683925">
    <property type="component" value="Unassembled WGS sequence"/>
</dbReference>
<evidence type="ECO:0000256" key="1">
    <source>
        <dbReference type="SAM" id="MobiDB-lite"/>
    </source>
</evidence>
<feature type="compositionally biased region" description="Polar residues" evidence="1">
    <location>
        <begin position="224"/>
        <end position="246"/>
    </location>
</feature>
<evidence type="ECO:0000313" key="3">
    <source>
        <dbReference type="Proteomes" id="UP000683925"/>
    </source>
</evidence>
<accession>A0A8S1TH92</accession>
<proteinExistence type="predicted"/>
<evidence type="ECO:0000313" key="2">
    <source>
        <dbReference type="EMBL" id="CAD8150239.1"/>
    </source>
</evidence>
<feature type="compositionally biased region" description="Low complexity" evidence="1">
    <location>
        <begin position="290"/>
        <end position="304"/>
    </location>
</feature>
<feature type="compositionally biased region" description="Basic and acidic residues" evidence="1">
    <location>
        <begin position="196"/>
        <end position="208"/>
    </location>
</feature>
<reference evidence="2" key="1">
    <citation type="submission" date="2021-01" db="EMBL/GenBank/DDBJ databases">
        <authorList>
            <consortium name="Genoscope - CEA"/>
            <person name="William W."/>
        </authorList>
    </citation>
    <scope>NUCLEOTIDE SEQUENCE</scope>
</reference>
<gene>
    <name evidence="2" type="ORF">POCTA_138.1.T0230233</name>
</gene>
<feature type="compositionally biased region" description="Basic residues" evidence="1">
    <location>
        <begin position="475"/>
        <end position="484"/>
    </location>
</feature>
<feature type="region of interest" description="Disordered" evidence="1">
    <location>
        <begin position="461"/>
        <end position="484"/>
    </location>
</feature>
<dbReference type="EMBL" id="CAJJDP010000023">
    <property type="protein sequence ID" value="CAD8150239.1"/>
    <property type="molecule type" value="Genomic_DNA"/>
</dbReference>
<feature type="region of interest" description="Disordered" evidence="1">
    <location>
        <begin position="407"/>
        <end position="426"/>
    </location>
</feature>
<keyword evidence="3" id="KW-1185">Reference proteome</keyword>
<comment type="caution">
    <text evidence="2">The sequence shown here is derived from an EMBL/GenBank/DDBJ whole genome shotgun (WGS) entry which is preliminary data.</text>
</comment>